<accession>A0A7J6PM87</accession>
<name>A0A7J6PM87_PEROL</name>
<feature type="chain" id="PRO_5029484015" description="Immunoglobulin super DCC subclass member" evidence="1">
    <location>
        <begin position="19"/>
        <end position="269"/>
    </location>
</feature>
<evidence type="ECO:0000313" key="3">
    <source>
        <dbReference type="Proteomes" id="UP000541610"/>
    </source>
</evidence>
<dbReference type="Proteomes" id="UP000541610">
    <property type="component" value="Unassembled WGS sequence"/>
</dbReference>
<dbReference type="AlphaFoldDB" id="A0A7J6PM87"/>
<comment type="caution">
    <text evidence="2">The sequence shown here is derived from an EMBL/GenBank/DDBJ whole genome shotgun (WGS) entry which is preliminary data.</text>
</comment>
<evidence type="ECO:0000256" key="1">
    <source>
        <dbReference type="SAM" id="SignalP"/>
    </source>
</evidence>
<protein>
    <recommendedName>
        <fullName evidence="4">Immunoglobulin super DCC subclass member</fullName>
    </recommendedName>
</protein>
<keyword evidence="1" id="KW-0732">Signal</keyword>
<reference evidence="2 3" key="1">
    <citation type="submission" date="2020-04" db="EMBL/GenBank/DDBJ databases">
        <title>Perkinsus olseni comparative genomics.</title>
        <authorList>
            <person name="Bogema D.R."/>
        </authorList>
    </citation>
    <scope>NUCLEOTIDE SEQUENCE [LARGE SCALE GENOMIC DNA]</scope>
    <source>
        <strain evidence="2">00978-12</strain>
    </source>
</reference>
<dbReference type="EMBL" id="JABANP010000004">
    <property type="protein sequence ID" value="KAF4697218.1"/>
    <property type="molecule type" value="Genomic_DNA"/>
</dbReference>
<feature type="signal peptide" evidence="1">
    <location>
        <begin position="1"/>
        <end position="18"/>
    </location>
</feature>
<organism evidence="2 3">
    <name type="scientific">Perkinsus olseni</name>
    <name type="common">Perkinsus atlanticus</name>
    <dbReference type="NCBI Taxonomy" id="32597"/>
    <lineage>
        <taxon>Eukaryota</taxon>
        <taxon>Sar</taxon>
        <taxon>Alveolata</taxon>
        <taxon>Perkinsozoa</taxon>
        <taxon>Perkinsea</taxon>
        <taxon>Perkinsida</taxon>
        <taxon>Perkinsidae</taxon>
        <taxon>Perkinsus</taxon>
    </lineage>
</organism>
<evidence type="ECO:0000313" key="2">
    <source>
        <dbReference type="EMBL" id="KAF4697218.1"/>
    </source>
</evidence>
<sequence length="269" mass="28642">MRFFANYFLMTLLVVVDGTCNEAEKEKITGKLFPNFLYKCSLAAKLDTSAIAPCLEGPCQISSECANCFNDFGACASKNCGILCFAAGTLSDKCRNCVAHKCNAPLSKCTGLTKPLSAPTGEGDKCLSSVLRSTPFASLALQMRFFANYILLTLLVVVDGTCNEADKQKVTGELFPNYLYRCSLAARLDTSSIAPCLEGPCQISSGCANCFNNFGACALSNCGFRCFFFGTLSATCRNCVAEGCNAQLLQCTGLTKPLSAPTGEGDRCL</sequence>
<gene>
    <name evidence="2" type="ORF">FOZ60_009844</name>
</gene>
<proteinExistence type="predicted"/>
<evidence type="ECO:0008006" key="4">
    <source>
        <dbReference type="Google" id="ProtNLM"/>
    </source>
</evidence>